<dbReference type="Gene3D" id="2.40.420.20">
    <property type="match status" value="1"/>
</dbReference>
<name>A0A381NSK5_9ZZZZ</name>
<dbReference type="InterPro" id="IPR006143">
    <property type="entry name" value="RND_pump_MFP"/>
</dbReference>
<dbReference type="SUPFAM" id="SSF111369">
    <property type="entry name" value="HlyD-like secretion proteins"/>
    <property type="match status" value="1"/>
</dbReference>
<dbReference type="Pfam" id="PF25973">
    <property type="entry name" value="BSH_CzcB"/>
    <property type="match status" value="1"/>
</dbReference>
<accession>A0A381NSK5</accession>
<gene>
    <name evidence="2" type="ORF">METZ01_LOCUS10426</name>
</gene>
<dbReference type="EMBL" id="UINC01000566">
    <property type="protein sequence ID" value="SUZ57572.1"/>
    <property type="molecule type" value="Genomic_DNA"/>
</dbReference>
<dbReference type="GO" id="GO:1990281">
    <property type="term" value="C:efflux pump complex"/>
    <property type="evidence" value="ECO:0007669"/>
    <property type="project" value="TreeGrafter"/>
</dbReference>
<dbReference type="Gene3D" id="2.40.50.100">
    <property type="match status" value="1"/>
</dbReference>
<feature type="domain" description="CzcB-like barrel-sandwich hybrid" evidence="1">
    <location>
        <begin position="65"/>
        <end position="207"/>
    </location>
</feature>
<reference evidence="2" key="1">
    <citation type="submission" date="2018-05" db="EMBL/GenBank/DDBJ databases">
        <authorList>
            <person name="Lanie J.A."/>
            <person name="Ng W.-L."/>
            <person name="Kazmierczak K.M."/>
            <person name="Andrzejewski T.M."/>
            <person name="Davidsen T.M."/>
            <person name="Wayne K.J."/>
            <person name="Tettelin H."/>
            <person name="Glass J.I."/>
            <person name="Rusch D."/>
            <person name="Podicherti R."/>
            <person name="Tsui H.-C.T."/>
            <person name="Winkler M.E."/>
        </authorList>
    </citation>
    <scope>NUCLEOTIDE SEQUENCE</scope>
</reference>
<dbReference type="NCBIfam" id="TIGR01730">
    <property type="entry name" value="RND_mfp"/>
    <property type="match status" value="1"/>
</dbReference>
<organism evidence="2">
    <name type="scientific">marine metagenome</name>
    <dbReference type="NCBI Taxonomy" id="408172"/>
    <lineage>
        <taxon>unclassified sequences</taxon>
        <taxon>metagenomes</taxon>
        <taxon>ecological metagenomes</taxon>
    </lineage>
</organism>
<evidence type="ECO:0000313" key="2">
    <source>
        <dbReference type="EMBL" id="SUZ57572.1"/>
    </source>
</evidence>
<dbReference type="InterPro" id="IPR058647">
    <property type="entry name" value="BSH_CzcB-like"/>
</dbReference>
<dbReference type="AlphaFoldDB" id="A0A381NSK5"/>
<dbReference type="PANTHER" id="PTHR30469">
    <property type="entry name" value="MULTIDRUG RESISTANCE PROTEIN MDTA"/>
    <property type="match status" value="1"/>
</dbReference>
<protein>
    <recommendedName>
        <fullName evidence="1">CzcB-like barrel-sandwich hybrid domain-containing protein</fullName>
    </recommendedName>
</protein>
<evidence type="ECO:0000259" key="1">
    <source>
        <dbReference type="Pfam" id="PF25973"/>
    </source>
</evidence>
<proteinExistence type="predicted"/>
<dbReference type="Gene3D" id="2.40.30.170">
    <property type="match status" value="1"/>
</dbReference>
<dbReference type="Gene3D" id="1.10.287.470">
    <property type="entry name" value="Helix hairpin bin"/>
    <property type="match status" value="1"/>
</dbReference>
<sequence length="382" mass="40836">MKTVGIPAVVVLGGAAVAAAVSVMATEPVIVAQDEPELVVQTQVARVGTHQAIVAATGLIAPGREVFVIPEVSGRIVYVSERLVPGGRFRTGDVMARIDARDYELAVEQQRGLVRSAELEVEMERARQAIALEEWRLLGDGGEPPSLVLRESQRAAAEMNLNSSRSALDRAQLGLERTELRAPFNATVLSEAVDEGQVVGPQSQVARLIGTDDVRVLLSVRLEALELIELPVDGEQGSLVLVRQRVGGDRVVERTGRVAHRVDELDPETRRAQILVMVDNPMSLGDALPLLPGAFVDAEVRGRSIEGAVAVPRAAVYDGNTVWVLSAQSTLERRSISPVWGDNDFVYVSEGLEDGASLVLSPLVNPVEGAPARSLGPTESQP</sequence>
<dbReference type="PANTHER" id="PTHR30469:SF12">
    <property type="entry name" value="MULTIDRUG RESISTANCE PROTEIN MDTA"/>
    <property type="match status" value="1"/>
</dbReference>
<dbReference type="GO" id="GO:0015562">
    <property type="term" value="F:efflux transmembrane transporter activity"/>
    <property type="evidence" value="ECO:0007669"/>
    <property type="project" value="TreeGrafter"/>
</dbReference>